<dbReference type="EMBL" id="QEAP01000158">
    <property type="protein sequence ID" value="TPX73896.1"/>
    <property type="molecule type" value="Genomic_DNA"/>
</dbReference>
<dbReference type="PANTHER" id="PTHR31649">
    <property type="entry name" value="AGAP009604-PA"/>
    <property type="match status" value="1"/>
</dbReference>
<dbReference type="SMART" id="SM00696">
    <property type="entry name" value="DM9"/>
    <property type="match status" value="1"/>
</dbReference>
<dbReference type="OrthoDB" id="2142040at2759"/>
<comment type="caution">
    <text evidence="1">The sequence shown here is derived from an EMBL/GenBank/DDBJ whole genome shotgun (WGS) entry which is preliminary data.</text>
</comment>
<dbReference type="Proteomes" id="UP000320333">
    <property type="component" value="Unassembled WGS sequence"/>
</dbReference>
<dbReference type="InterPro" id="IPR006616">
    <property type="entry name" value="DM9_repeat"/>
</dbReference>
<dbReference type="Gene3D" id="3.90.1720.10">
    <property type="entry name" value="endopeptidase domain like (from Nostoc punctiforme)"/>
    <property type="match status" value="1"/>
</dbReference>
<organism evidence="1 2">
    <name type="scientific">Chytriomyces confervae</name>
    <dbReference type="NCBI Taxonomy" id="246404"/>
    <lineage>
        <taxon>Eukaryota</taxon>
        <taxon>Fungi</taxon>
        <taxon>Fungi incertae sedis</taxon>
        <taxon>Chytridiomycota</taxon>
        <taxon>Chytridiomycota incertae sedis</taxon>
        <taxon>Chytridiomycetes</taxon>
        <taxon>Chytridiales</taxon>
        <taxon>Chytriomycetaceae</taxon>
        <taxon>Chytriomyces</taxon>
    </lineage>
</organism>
<dbReference type="PANTHER" id="PTHR31649:SF1">
    <property type="entry name" value="FARNESOIC ACID O-METHYL TRANSFERASE DOMAIN-CONTAINING PROTEIN"/>
    <property type="match status" value="1"/>
</dbReference>
<gene>
    <name evidence="1" type="ORF">CcCBS67573_g04845</name>
</gene>
<name>A0A507FF29_9FUNG</name>
<proteinExistence type="predicted"/>
<reference evidence="1 2" key="1">
    <citation type="journal article" date="2019" name="Sci. Rep.">
        <title>Comparative genomics of chytrid fungi reveal insights into the obligate biotrophic and pathogenic lifestyle of Synchytrium endobioticum.</title>
        <authorList>
            <person name="van de Vossenberg B.T.L.H."/>
            <person name="Warris S."/>
            <person name="Nguyen H.D.T."/>
            <person name="van Gent-Pelzer M.P.E."/>
            <person name="Joly D.L."/>
            <person name="van de Geest H.C."/>
            <person name="Bonants P.J.M."/>
            <person name="Smith D.S."/>
            <person name="Levesque C.A."/>
            <person name="van der Lee T.A.J."/>
        </authorList>
    </citation>
    <scope>NUCLEOTIDE SEQUENCE [LARGE SCALE GENOMIC DNA]</scope>
    <source>
        <strain evidence="1 2">CBS 675.73</strain>
    </source>
</reference>
<evidence type="ECO:0000313" key="1">
    <source>
        <dbReference type="EMBL" id="TPX73896.1"/>
    </source>
</evidence>
<protein>
    <submittedName>
        <fullName evidence="1">Uncharacterized protein</fullName>
    </submittedName>
</protein>
<accession>A0A507FF29</accession>
<sequence length="467" mass="51550">MFLSTIKAEALRLRDTVVHLIPQSEGSNNKDKYVLRPLDVVLFEGASSDPVSAFIKSVTLHGVVPKLRLPFHRLWTHSGILVDNTVLPLPCLQDGKMYIYESVFSGEIYPVYQYSRVLPVDQVVAEHSYHLGPQIRDFAAVVAEGDTTVGVAPLTDDFRQLVVEQLKHNPNLLLDIHKEFQGYTFPIPNILPAVAAAEEVLYNELQSFKRAASSMFPHTSANEKPEIFCSKLVATIFKRLGLPSFINTNPDQVTPLSLEVCPEFGGNIFYAKEFKTLYLHENAVSTVPLTAPALRSLSYEPLQEHWIQMGPDGGLPESPYQSGHLSDGTALYLARLKIGDAYHIGYISQTSPFPTVTYLGRPVEIHFGHQVLQTGANLTWVAASQGDLPLRAIRCGVDLEGNFLYAARALFHDHAVEAELLESSVSGDGGACLPGAVEPDWRAARIAHDGQEVKVASYEVLCHDSFF</sequence>
<keyword evidence="2" id="KW-1185">Reference proteome</keyword>
<evidence type="ECO:0000313" key="2">
    <source>
        <dbReference type="Proteomes" id="UP000320333"/>
    </source>
</evidence>
<dbReference type="AlphaFoldDB" id="A0A507FF29"/>